<keyword evidence="3 4" id="KW-0067">ATP-binding</keyword>
<sequence>MPARADTSSRHCPVPDTLVRFLGVEKSYDGVRQAVRHLDLDILRGEFLTLLGPSGSGKTTTLMMLAGFETPTAGEILLEGRPIARLPPHRRGIGVVFQSYALFPHMTVAENVAFPLSVRGVGRAEREARVARALEMVRLPGYGDRRPAQLSGGQQQRVALARALVFEPPLVLLDEPLGALDKQLREEMQLEIRHIHERLGVTMVYVTHDQAEALTMSDRIAVFRDGAIRQLDAPQALYERPADAFVASFVGENNRLPARVVGEEDGLVTVELASGQRLRARRGDAGPAGARAVLSVRPERVALAAASPEELGEHALPATVAEVIYLGDHVRVRLLLEGGIELVAKRPAAAAFALAPGETVAVAWQPEHAIAFAPDV</sequence>
<dbReference type="GO" id="GO:0015417">
    <property type="term" value="F:ABC-type polyamine transporter activity"/>
    <property type="evidence" value="ECO:0007669"/>
    <property type="project" value="UniProtKB-EC"/>
</dbReference>
<evidence type="ECO:0000256" key="2">
    <source>
        <dbReference type="ARBA" id="ARBA00022741"/>
    </source>
</evidence>
<proteinExistence type="inferred from homology"/>
<organism evidence="6 7">
    <name type="scientific">Elioraea tepida</name>
    <dbReference type="NCBI Taxonomy" id="2843330"/>
    <lineage>
        <taxon>Bacteria</taxon>
        <taxon>Pseudomonadati</taxon>
        <taxon>Pseudomonadota</taxon>
        <taxon>Alphaproteobacteria</taxon>
        <taxon>Acetobacterales</taxon>
        <taxon>Elioraeaceae</taxon>
        <taxon>Elioraea</taxon>
    </lineage>
</organism>
<dbReference type="Pfam" id="PF08402">
    <property type="entry name" value="TOBE_2"/>
    <property type="match status" value="1"/>
</dbReference>
<dbReference type="NCBIfam" id="TIGR01187">
    <property type="entry name" value="potA"/>
    <property type="match status" value="1"/>
</dbReference>
<keyword evidence="1 4" id="KW-0813">Transport</keyword>
<dbReference type="EMBL" id="CP076448">
    <property type="protein sequence ID" value="QXM23374.1"/>
    <property type="molecule type" value="Genomic_DNA"/>
</dbReference>
<dbReference type="RefSeq" id="WP_218284234.1">
    <property type="nucleotide sequence ID" value="NZ_CP076448.1"/>
</dbReference>
<dbReference type="Proteomes" id="UP000694001">
    <property type="component" value="Chromosome"/>
</dbReference>
<keyword evidence="4" id="KW-1278">Translocase</keyword>
<dbReference type="InterPro" id="IPR003593">
    <property type="entry name" value="AAA+_ATPase"/>
</dbReference>
<dbReference type="PANTHER" id="PTHR42781">
    <property type="entry name" value="SPERMIDINE/PUTRESCINE IMPORT ATP-BINDING PROTEIN POTA"/>
    <property type="match status" value="1"/>
</dbReference>
<dbReference type="GO" id="GO:0016887">
    <property type="term" value="F:ATP hydrolysis activity"/>
    <property type="evidence" value="ECO:0007669"/>
    <property type="project" value="InterPro"/>
</dbReference>
<evidence type="ECO:0000256" key="1">
    <source>
        <dbReference type="ARBA" id="ARBA00022448"/>
    </source>
</evidence>
<dbReference type="PROSITE" id="PS00211">
    <property type="entry name" value="ABC_TRANSPORTER_1"/>
    <property type="match status" value="1"/>
</dbReference>
<dbReference type="PROSITE" id="PS50893">
    <property type="entry name" value="ABC_TRANSPORTER_2"/>
    <property type="match status" value="1"/>
</dbReference>
<keyword evidence="7" id="KW-1185">Reference proteome</keyword>
<comment type="function">
    <text evidence="4">Part of the ABC transporter complex PotABCD involved in spermidine/putrescine import. Responsible for energy coupling to the transport system.</text>
</comment>
<dbReference type="EC" id="7.6.2.11" evidence="4"/>
<evidence type="ECO:0000313" key="6">
    <source>
        <dbReference type="EMBL" id="QXM23374.1"/>
    </source>
</evidence>
<dbReference type="InterPro" id="IPR013611">
    <property type="entry name" value="Transp-assoc_OB_typ2"/>
</dbReference>
<evidence type="ECO:0000313" key="7">
    <source>
        <dbReference type="Proteomes" id="UP000694001"/>
    </source>
</evidence>
<comment type="subunit">
    <text evidence="4">The complex is composed of two ATP-binding proteins (PotA), two transmembrane proteins (PotB and PotC) and a solute-binding protein (PotD).</text>
</comment>
<dbReference type="FunFam" id="3.40.50.300:FF:000133">
    <property type="entry name" value="Spermidine/putrescine import ATP-binding protein PotA"/>
    <property type="match status" value="1"/>
</dbReference>
<accession>A0A975U0B9</accession>
<evidence type="ECO:0000259" key="5">
    <source>
        <dbReference type="PROSITE" id="PS50893"/>
    </source>
</evidence>
<evidence type="ECO:0000256" key="4">
    <source>
        <dbReference type="RuleBase" id="RU364083"/>
    </source>
</evidence>
<protein>
    <recommendedName>
        <fullName evidence="4">Spermidine/putrescine import ATP-binding protein PotA</fullName>
        <ecNumber evidence="4">7.6.2.11</ecNumber>
    </recommendedName>
</protein>
<dbReference type="InterPro" id="IPR050093">
    <property type="entry name" value="ABC_SmlMolc_Importer"/>
</dbReference>
<comment type="similarity">
    <text evidence="4">Belongs to the ABC transporter superfamily. Spermidine/putrescine importer (TC 3.A.1.11.1) family.</text>
</comment>
<feature type="domain" description="ABC transporter" evidence="5">
    <location>
        <begin position="19"/>
        <end position="250"/>
    </location>
</feature>
<dbReference type="SMART" id="SM00382">
    <property type="entry name" value="AAA"/>
    <property type="match status" value="1"/>
</dbReference>
<keyword evidence="4" id="KW-1003">Cell membrane</keyword>
<keyword evidence="2 4" id="KW-0547">Nucleotide-binding</keyword>
<evidence type="ECO:0000256" key="3">
    <source>
        <dbReference type="ARBA" id="ARBA00022840"/>
    </source>
</evidence>
<dbReference type="Pfam" id="PF00005">
    <property type="entry name" value="ABC_tran"/>
    <property type="match status" value="1"/>
</dbReference>
<dbReference type="InterPro" id="IPR003439">
    <property type="entry name" value="ABC_transporter-like_ATP-bd"/>
</dbReference>
<comment type="catalytic activity">
    <reaction evidence="4">
        <text>ATP + H2O + polyamine-[polyamine-binding protein]Side 1 = ADP + phosphate + polyamineSide 2 + [polyamine-binding protein]Side 1.</text>
        <dbReference type="EC" id="7.6.2.11"/>
    </reaction>
</comment>
<dbReference type="KEGG" id="elio:KO353_08420"/>
<gene>
    <name evidence="4" type="primary">potA</name>
    <name evidence="6" type="ORF">KO353_08420</name>
</gene>
<dbReference type="InterPro" id="IPR017871">
    <property type="entry name" value="ABC_transporter-like_CS"/>
</dbReference>
<dbReference type="GO" id="GO:0005524">
    <property type="term" value="F:ATP binding"/>
    <property type="evidence" value="ECO:0007669"/>
    <property type="project" value="UniProtKB-KW"/>
</dbReference>
<dbReference type="PANTHER" id="PTHR42781:SF6">
    <property type="entry name" value="SPERMIDINE_PUTRESCINE IMPORT ATP-BINDING PROTEIN POTA"/>
    <property type="match status" value="1"/>
</dbReference>
<dbReference type="InterPro" id="IPR005893">
    <property type="entry name" value="PotA-like"/>
</dbReference>
<name>A0A975U0B9_9PROT</name>
<keyword evidence="4" id="KW-0472">Membrane</keyword>
<dbReference type="GO" id="GO:0043190">
    <property type="term" value="C:ATP-binding cassette (ABC) transporter complex"/>
    <property type="evidence" value="ECO:0007669"/>
    <property type="project" value="InterPro"/>
</dbReference>
<dbReference type="GO" id="GO:0015847">
    <property type="term" value="P:putrescine transport"/>
    <property type="evidence" value="ECO:0007669"/>
    <property type="project" value="UniProtKB-ARBA"/>
</dbReference>
<reference evidence="6" key="1">
    <citation type="submission" date="2021-06" db="EMBL/GenBank/DDBJ databases">
        <title>Elioraea tepida, sp. nov., a moderately thermophilic aerobic anoxygenic phototrophic bacterium isolated from an alkaline siliceous hot spring mat community in Yellowstone National Park, WY, USA.</title>
        <authorList>
            <person name="Saini M.K."/>
            <person name="Yoshida S."/>
            <person name="Sebastian A."/>
            <person name="Hirose S."/>
            <person name="Hara E."/>
            <person name="Tamaki H."/>
            <person name="Soulier N.T."/>
            <person name="Albert I."/>
            <person name="Hanada S."/>
            <person name="Bryant D.A."/>
            <person name="Tank M."/>
        </authorList>
    </citation>
    <scope>NUCLEOTIDE SEQUENCE</scope>
    <source>
        <strain evidence="6">MS-P2</strain>
    </source>
</reference>
<dbReference type="AlphaFoldDB" id="A0A975U0B9"/>